<keyword evidence="2 7" id="KW-0812">Transmembrane</keyword>
<dbReference type="RefSeq" id="XP_001795202.1">
    <property type="nucleotide sequence ID" value="XM_001795150.1"/>
</dbReference>
<dbReference type="VEuPathDB" id="FungiDB:JI435_303360"/>
<feature type="compositionally biased region" description="Polar residues" evidence="6">
    <location>
        <begin position="387"/>
        <end position="399"/>
    </location>
</feature>
<reference evidence="9" key="1">
    <citation type="journal article" date="2007" name="Plant Cell">
        <title>Dothideomycete-plant interactions illuminated by genome sequencing and EST analysis of the wheat pathogen Stagonospora nodorum.</title>
        <authorList>
            <person name="Hane J.K."/>
            <person name="Lowe R.G."/>
            <person name="Solomon P.S."/>
            <person name="Tan K.C."/>
            <person name="Schoch C.L."/>
            <person name="Spatafora J.W."/>
            <person name="Crous P.W."/>
            <person name="Kodira C."/>
            <person name="Birren B.W."/>
            <person name="Galagan J.E."/>
            <person name="Torriani S.F."/>
            <person name="McDonald B.A."/>
            <person name="Oliver R.P."/>
        </authorList>
    </citation>
    <scope>NUCLEOTIDE SEQUENCE [LARGE SCALE GENOMIC DNA]</scope>
    <source>
        <strain evidence="9">SN15 / ATCC MYA-4574 / FGSC 10173</strain>
    </source>
</reference>
<evidence type="ECO:0000256" key="3">
    <source>
        <dbReference type="ARBA" id="ARBA00022989"/>
    </source>
</evidence>
<name>Q0UTX4_PHANO</name>
<feature type="compositionally biased region" description="Acidic residues" evidence="6">
    <location>
        <begin position="366"/>
        <end position="383"/>
    </location>
</feature>
<feature type="region of interest" description="Disordered" evidence="6">
    <location>
        <begin position="361"/>
        <end position="412"/>
    </location>
</feature>
<evidence type="ECO:0008006" key="10">
    <source>
        <dbReference type="Google" id="ProtNLM"/>
    </source>
</evidence>
<feature type="transmembrane region" description="Helical" evidence="7">
    <location>
        <begin position="7"/>
        <end position="35"/>
    </location>
</feature>
<evidence type="ECO:0000256" key="2">
    <source>
        <dbReference type="ARBA" id="ARBA00022692"/>
    </source>
</evidence>
<dbReference type="PANTHER" id="PTHR35042:SF1">
    <property type="entry name" value="DUF1772-DOMAIN-CONTAINING PROTEIN"/>
    <property type="match status" value="1"/>
</dbReference>
<feature type="transmembrane region" description="Helical" evidence="7">
    <location>
        <begin position="83"/>
        <end position="103"/>
    </location>
</feature>
<evidence type="ECO:0000313" key="9">
    <source>
        <dbReference type="Proteomes" id="UP000001055"/>
    </source>
</evidence>
<dbReference type="InParanoid" id="Q0UTX4"/>
<evidence type="ECO:0000256" key="4">
    <source>
        <dbReference type="ARBA" id="ARBA00023136"/>
    </source>
</evidence>
<proteinExistence type="inferred from homology"/>
<evidence type="ECO:0000256" key="5">
    <source>
        <dbReference type="ARBA" id="ARBA00034313"/>
    </source>
</evidence>
<dbReference type="Proteomes" id="UP000001055">
    <property type="component" value="Unassembled WGS sequence"/>
</dbReference>
<comment type="subcellular location">
    <subcellularLocation>
        <location evidence="1">Membrane</location>
        <topology evidence="1">Multi-pass membrane protein</topology>
    </subcellularLocation>
</comment>
<dbReference type="InterPro" id="IPR013901">
    <property type="entry name" value="Anthrone_oxy"/>
</dbReference>
<dbReference type="AlphaFoldDB" id="Q0UTX4"/>
<dbReference type="HOGENOM" id="CLU_491840_0_0_1"/>
<comment type="similarity">
    <text evidence="5">Belongs to the anthrone oxygenase family.</text>
</comment>
<feature type="transmembrane region" description="Helical" evidence="7">
    <location>
        <begin position="55"/>
        <end position="76"/>
    </location>
</feature>
<dbReference type="KEGG" id="pno:SNOG_04790"/>
<protein>
    <recommendedName>
        <fullName evidence="10">DUF1772 domain-containing protein</fullName>
    </recommendedName>
</protein>
<dbReference type="eggNOG" id="ENOG502RIV2">
    <property type="taxonomic scope" value="Eukaryota"/>
</dbReference>
<gene>
    <name evidence="8" type="ORF">SNOG_04790</name>
</gene>
<evidence type="ECO:0000256" key="1">
    <source>
        <dbReference type="ARBA" id="ARBA00004141"/>
    </source>
</evidence>
<dbReference type="PANTHER" id="PTHR35042">
    <property type="entry name" value="ANTHRONE OXYGENASE ENCC"/>
    <property type="match status" value="1"/>
</dbReference>
<evidence type="ECO:0000256" key="6">
    <source>
        <dbReference type="SAM" id="MobiDB-lite"/>
    </source>
</evidence>
<evidence type="ECO:0000313" key="8">
    <source>
        <dbReference type="EMBL" id="EAT87181.1"/>
    </source>
</evidence>
<dbReference type="GO" id="GO:0016020">
    <property type="term" value="C:membrane"/>
    <property type="evidence" value="ECO:0007669"/>
    <property type="project" value="UniProtKB-SubCell"/>
</dbReference>
<dbReference type="GeneID" id="5972077"/>
<dbReference type="Pfam" id="PF08592">
    <property type="entry name" value="Anthrone_oxy"/>
    <property type="match status" value="1"/>
</dbReference>
<evidence type="ECO:0000256" key="7">
    <source>
        <dbReference type="SAM" id="Phobius"/>
    </source>
</evidence>
<dbReference type="EMBL" id="CH445331">
    <property type="protein sequence ID" value="EAT87181.1"/>
    <property type="molecule type" value="Genomic_DNA"/>
</dbReference>
<feature type="compositionally biased region" description="Acidic residues" evidence="6">
    <location>
        <begin position="403"/>
        <end position="412"/>
    </location>
</feature>
<accession>Q0UTX4</accession>
<keyword evidence="4 7" id="KW-0472">Membrane</keyword>
<dbReference type="VEuPathDB" id="FungiDB:JI435_047900"/>
<organism evidence="8 9">
    <name type="scientific">Phaeosphaeria nodorum (strain SN15 / ATCC MYA-4574 / FGSC 10173)</name>
    <name type="common">Glume blotch fungus</name>
    <name type="synonym">Parastagonospora nodorum</name>
    <dbReference type="NCBI Taxonomy" id="321614"/>
    <lineage>
        <taxon>Eukaryota</taxon>
        <taxon>Fungi</taxon>
        <taxon>Dikarya</taxon>
        <taxon>Ascomycota</taxon>
        <taxon>Pezizomycotina</taxon>
        <taxon>Dothideomycetes</taxon>
        <taxon>Pleosporomycetidae</taxon>
        <taxon>Pleosporales</taxon>
        <taxon>Pleosporineae</taxon>
        <taxon>Phaeosphaeriaceae</taxon>
        <taxon>Parastagonospora</taxon>
    </lineage>
</organism>
<keyword evidence="3 7" id="KW-1133">Transmembrane helix</keyword>
<sequence length="554" mass="62773">MSELLHVIVPILQAIATIAPAIYTGFTFAYTHVVIPPLTTHAPPKLLARQWLQAYQFAPIFVAPLIILGALSNALLAYSTANSLYIVAAVANASIIPYTALYMEPGINGAGKWKVQELLREDGFGLMGVGQGTDKDTARETWKRWAEAVDMKTIVEMWAWTNMWRYVITGCAVVSCARSGIVRPRGLEAAWSAIQAESVLLGNSSTVRIISLDAARQYKYKIHRAAYCLLLKAATLTSKSCAKMNLQRDELVSIITDFYVFLTSFYIPSSALKFPPPGGWPNITEETTRNSNKAPVVIDLIKHLPYIEDDDRGYKSGFVRYIHYKSVVVDYSVYTPEQFEEGDLDQGEEGLQIWAEELEAEKAEAGDDDQEEEEDDEDDEQGDNDNYAQSQHSNDSGVSDLSFAEEEEPFWEDDDDDYEIKLRNLIVLALGHESGGRTLILDVRKREIHEDIVRFMNVSPVPVRKFFNDLRADFEKLVLVPMPEEIEEAEDGNTDDDTQEYIEIWKECGWPGEGFKKEEALVKIKECHVRENLRCDERMRLEAEERERKRATKK</sequence>